<sequence length="315" mass="35964">MTLVTEFRGKTIINYSTFKASNYILAISVITLVILLILSACSLENDTQNDNSNDSNHENEIVKIVYVEWASEVASAHVVKTVIEDRLGYQTELLPVSTIAMWEAVASGDQDAMVAAWMPSLHKAYYEEHKENVENLGPNLDGAVMGLAVPDYLPIESIEELNQYTEELNKKIIGIDPGAGVMTKTNQVIDEYRLDDFVLVSGSDSTMTQTLKNAIEEKRWIVVTGWNPHWKFARWDLKYLKDTKGIYGEKEHISTIVRKGLEQDKPEVYRFLDQFYWSANDMEKVMLWTEKDNNPEAAAEQWVKENKDIVDSWLN</sequence>
<evidence type="ECO:0000256" key="3">
    <source>
        <dbReference type="ARBA" id="ARBA00022475"/>
    </source>
</evidence>
<dbReference type="GO" id="GO:0043190">
    <property type="term" value="C:ATP-binding cassette (ABC) transporter complex"/>
    <property type="evidence" value="ECO:0007669"/>
    <property type="project" value="InterPro"/>
</dbReference>
<dbReference type="SUPFAM" id="SSF53850">
    <property type="entry name" value="Periplasmic binding protein-like II"/>
    <property type="match status" value="1"/>
</dbReference>
<keyword evidence="5" id="KW-0812">Transmembrane</keyword>
<evidence type="ECO:0000256" key="1">
    <source>
        <dbReference type="ARBA" id="ARBA00004236"/>
    </source>
</evidence>
<dbReference type="RefSeq" id="WP_117155953.1">
    <property type="nucleotide sequence ID" value="NZ_BMLG01000016.1"/>
</dbReference>
<feature type="domain" description="ABC-type glycine betaine transport system substrate-binding" evidence="6">
    <location>
        <begin position="62"/>
        <end position="305"/>
    </location>
</feature>
<name>A0A917TV77_9BACI</name>
<comment type="caution">
    <text evidence="7">The sequence shown here is derived from an EMBL/GenBank/DDBJ whole genome shotgun (WGS) entry which is preliminary data.</text>
</comment>
<dbReference type="GO" id="GO:0015871">
    <property type="term" value="P:choline transport"/>
    <property type="evidence" value="ECO:0007669"/>
    <property type="project" value="TreeGrafter"/>
</dbReference>
<reference evidence="7" key="1">
    <citation type="journal article" date="2014" name="Int. J. Syst. Evol. Microbiol.">
        <title>Complete genome sequence of Corynebacterium casei LMG S-19264T (=DSM 44701T), isolated from a smear-ripened cheese.</title>
        <authorList>
            <consortium name="US DOE Joint Genome Institute (JGI-PGF)"/>
            <person name="Walter F."/>
            <person name="Albersmeier A."/>
            <person name="Kalinowski J."/>
            <person name="Ruckert C."/>
        </authorList>
    </citation>
    <scope>NUCLEOTIDE SEQUENCE</scope>
    <source>
        <strain evidence="7">CGMCC 1.6333</strain>
    </source>
</reference>
<keyword evidence="8" id="KW-1185">Reference proteome</keyword>
<evidence type="ECO:0000256" key="2">
    <source>
        <dbReference type="ARBA" id="ARBA00022448"/>
    </source>
</evidence>
<dbReference type="Pfam" id="PF04069">
    <property type="entry name" value="OpuAC"/>
    <property type="match status" value="1"/>
</dbReference>
<evidence type="ECO:0000313" key="8">
    <source>
        <dbReference type="Proteomes" id="UP000618460"/>
    </source>
</evidence>
<organism evidence="7 8">
    <name type="scientific">Paraliobacillus quinghaiensis</name>
    <dbReference type="NCBI Taxonomy" id="470815"/>
    <lineage>
        <taxon>Bacteria</taxon>
        <taxon>Bacillati</taxon>
        <taxon>Bacillota</taxon>
        <taxon>Bacilli</taxon>
        <taxon>Bacillales</taxon>
        <taxon>Bacillaceae</taxon>
        <taxon>Paraliobacillus</taxon>
    </lineage>
</organism>
<dbReference type="OrthoDB" id="9787902at2"/>
<dbReference type="GO" id="GO:0015226">
    <property type="term" value="F:carnitine transmembrane transporter activity"/>
    <property type="evidence" value="ECO:0007669"/>
    <property type="project" value="TreeGrafter"/>
</dbReference>
<dbReference type="GO" id="GO:0031460">
    <property type="term" value="P:glycine betaine transport"/>
    <property type="evidence" value="ECO:0007669"/>
    <property type="project" value="TreeGrafter"/>
</dbReference>
<dbReference type="GO" id="GO:0005275">
    <property type="term" value="F:amine transmembrane transporter activity"/>
    <property type="evidence" value="ECO:0007669"/>
    <property type="project" value="TreeGrafter"/>
</dbReference>
<dbReference type="Gene3D" id="3.40.190.10">
    <property type="entry name" value="Periplasmic binding protein-like II"/>
    <property type="match status" value="1"/>
</dbReference>
<evidence type="ECO:0000256" key="5">
    <source>
        <dbReference type="SAM" id="Phobius"/>
    </source>
</evidence>
<gene>
    <name evidence="7" type="ORF">GCM10011351_24490</name>
</gene>
<evidence type="ECO:0000313" key="7">
    <source>
        <dbReference type="EMBL" id="GGM37371.1"/>
    </source>
</evidence>
<dbReference type="Gene3D" id="3.40.190.100">
    <property type="entry name" value="Glycine betaine-binding periplasmic protein, domain 2"/>
    <property type="match status" value="1"/>
</dbReference>
<keyword evidence="2" id="KW-0813">Transport</keyword>
<dbReference type="Proteomes" id="UP000618460">
    <property type="component" value="Unassembled WGS sequence"/>
</dbReference>
<dbReference type="CDD" id="cd13639">
    <property type="entry name" value="PBP2_OpuAC_like"/>
    <property type="match status" value="1"/>
</dbReference>
<dbReference type="AlphaFoldDB" id="A0A917TV77"/>
<dbReference type="EMBL" id="BMLG01000016">
    <property type="protein sequence ID" value="GGM37371.1"/>
    <property type="molecule type" value="Genomic_DNA"/>
</dbReference>
<feature type="transmembrane region" description="Helical" evidence="5">
    <location>
        <begin position="20"/>
        <end position="40"/>
    </location>
</feature>
<comment type="subcellular location">
    <subcellularLocation>
        <location evidence="1">Cell membrane</location>
    </subcellularLocation>
</comment>
<keyword evidence="3" id="KW-1003">Cell membrane</keyword>
<keyword evidence="4 5" id="KW-0472">Membrane</keyword>
<accession>A0A917TV77</accession>
<dbReference type="InterPro" id="IPR007210">
    <property type="entry name" value="ABC_Gly_betaine_transp_sub-bd"/>
</dbReference>
<dbReference type="PANTHER" id="PTHR47737">
    <property type="entry name" value="GLYCINE BETAINE/PROLINE BETAINE TRANSPORT SYSTEM PERMEASE PROTEIN PROW"/>
    <property type="match status" value="1"/>
</dbReference>
<keyword evidence="5" id="KW-1133">Transmembrane helix</keyword>
<evidence type="ECO:0000256" key="4">
    <source>
        <dbReference type="ARBA" id="ARBA00023136"/>
    </source>
</evidence>
<evidence type="ECO:0000259" key="6">
    <source>
        <dbReference type="Pfam" id="PF04069"/>
    </source>
</evidence>
<dbReference type="PANTHER" id="PTHR47737:SF1">
    <property type="entry name" value="GLYCINE BETAINE_PROLINE BETAINE TRANSPORT SYSTEM PERMEASE PROTEIN PROW"/>
    <property type="match status" value="1"/>
</dbReference>
<reference evidence="7" key="2">
    <citation type="submission" date="2020-09" db="EMBL/GenBank/DDBJ databases">
        <authorList>
            <person name="Sun Q."/>
            <person name="Zhou Y."/>
        </authorList>
    </citation>
    <scope>NUCLEOTIDE SEQUENCE</scope>
    <source>
        <strain evidence="7">CGMCC 1.6333</strain>
    </source>
</reference>
<protein>
    <recommendedName>
        <fullName evidence="6">ABC-type glycine betaine transport system substrate-binding domain-containing protein</fullName>
    </recommendedName>
</protein>
<proteinExistence type="predicted"/>